<protein>
    <submittedName>
        <fullName evidence="1">Uncharacterized protein</fullName>
    </submittedName>
</protein>
<keyword evidence="2" id="KW-1185">Reference proteome</keyword>
<organism evidence="1 2">
    <name type="scientific">Sphingopyxis indica</name>
    <dbReference type="NCBI Taxonomy" id="436663"/>
    <lineage>
        <taxon>Bacteria</taxon>
        <taxon>Pseudomonadati</taxon>
        <taxon>Pseudomonadota</taxon>
        <taxon>Alphaproteobacteria</taxon>
        <taxon>Sphingomonadales</taxon>
        <taxon>Sphingomonadaceae</taxon>
        <taxon>Sphingopyxis</taxon>
    </lineage>
</organism>
<dbReference type="EMBL" id="FZPA01000011">
    <property type="protein sequence ID" value="SNT08180.1"/>
    <property type="molecule type" value="Genomic_DNA"/>
</dbReference>
<dbReference type="Proteomes" id="UP000198339">
    <property type="component" value="Unassembled WGS sequence"/>
</dbReference>
<evidence type="ECO:0000313" key="1">
    <source>
        <dbReference type="EMBL" id="SNT08180.1"/>
    </source>
</evidence>
<dbReference type="AlphaFoldDB" id="A0A239JQT0"/>
<sequence>MVLVQRVTQLRHVNIHPAIGIAGNLVEVVADAVEGGERLHKCLMLDGAAATRAWACVA</sequence>
<name>A0A239JQT0_9SPHN</name>
<proteinExistence type="predicted"/>
<accession>A0A239JQT0</accession>
<gene>
    <name evidence="1" type="ORF">SAMN06295955_11126</name>
</gene>
<reference evidence="1 2" key="1">
    <citation type="submission" date="2017-06" db="EMBL/GenBank/DDBJ databases">
        <authorList>
            <person name="Kim H.J."/>
            <person name="Triplett B.A."/>
        </authorList>
    </citation>
    <scope>NUCLEOTIDE SEQUENCE [LARGE SCALE GENOMIC DNA]</scope>
    <source>
        <strain evidence="1 2">DS15</strain>
    </source>
</reference>
<evidence type="ECO:0000313" key="2">
    <source>
        <dbReference type="Proteomes" id="UP000198339"/>
    </source>
</evidence>